<organism evidence="2 3">
    <name type="scientific">Psychroflexus torquis (strain ATCC 700755 / CIP 106069 / ACAM 623)</name>
    <dbReference type="NCBI Taxonomy" id="313595"/>
    <lineage>
        <taxon>Bacteria</taxon>
        <taxon>Pseudomonadati</taxon>
        <taxon>Bacteroidota</taxon>
        <taxon>Flavobacteriia</taxon>
        <taxon>Flavobacteriales</taxon>
        <taxon>Flavobacteriaceae</taxon>
        <taxon>Psychroflexus</taxon>
    </lineage>
</organism>
<evidence type="ECO:0000313" key="2">
    <source>
        <dbReference type="EMBL" id="AFU68307.1"/>
    </source>
</evidence>
<dbReference type="SUPFAM" id="SSF56281">
    <property type="entry name" value="Metallo-hydrolase/oxidoreductase"/>
    <property type="match status" value="1"/>
</dbReference>
<dbReference type="InterPro" id="IPR036866">
    <property type="entry name" value="RibonucZ/Hydroxyglut_hydro"/>
</dbReference>
<keyword evidence="3" id="KW-1185">Reference proteome</keyword>
<evidence type="ECO:0000259" key="1">
    <source>
        <dbReference type="Pfam" id="PF00753"/>
    </source>
</evidence>
<dbReference type="AlphaFoldDB" id="K4ICH2"/>
<dbReference type="Gene3D" id="3.60.15.10">
    <property type="entry name" value="Ribonuclease Z/Hydroxyacylglutathione hydrolase-like"/>
    <property type="match status" value="1"/>
</dbReference>
<dbReference type="OrthoDB" id="9761531at2"/>
<reference evidence="2" key="1">
    <citation type="submission" date="2006-03" db="EMBL/GenBank/DDBJ databases">
        <authorList>
            <person name="Bowman J."/>
            <person name="Ferriera S."/>
            <person name="Johnson J."/>
            <person name="Kravitz S."/>
            <person name="Halpern A."/>
            <person name="Remington K."/>
            <person name="Beeson K."/>
            <person name="Tran B."/>
            <person name="Rogers Y.-H."/>
            <person name="Friedman R."/>
            <person name="Venter J.C."/>
        </authorList>
    </citation>
    <scope>NUCLEOTIDE SEQUENCE [LARGE SCALE GENOMIC DNA]</scope>
    <source>
        <strain evidence="2">ATCC 700755</strain>
    </source>
</reference>
<dbReference type="RefSeq" id="WP_015023913.1">
    <property type="nucleotide sequence ID" value="NC_018721.1"/>
</dbReference>
<dbReference type="EMBL" id="CP003879">
    <property type="protein sequence ID" value="AFU68307.1"/>
    <property type="molecule type" value="Genomic_DNA"/>
</dbReference>
<dbReference type="Proteomes" id="UP000008514">
    <property type="component" value="Chromosome"/>
</dbReference>
<proteinExistence type="predicted"/>
<sequence>MIKRIFHPIGQGAFYSERHENFNVVFDCGNWKKTKQSEMLVKQSFKKEDVIDILFISHFDSDHVNRIEVLKNHCANIKMVVLPLLNPEEILLLSNFYRNIDNSIVPLITEPNQFFGENTKIIYVQPSENEETNNDLNLEQETLENNQSIESGTKISKGSNWIFIPYNYEYKTRNQELLDLLKEHSIDVSKLKKDLSYSIANRTKLRLIHNKLSGKINQNSMFLYSGPLEQKNNNLSIQRHIKPFCPIPFPFSILREHNNRVSCVYTGDGDLNKVRINIVYRKYWNLVGTIQIPHHGDIKTYKSTH</sequence>
<dbReference type="InterPro" id="IPR001279">
    <property type="entry name" value="Metallo-B-lactamas"/>
</dbReference>
<dbReference type="Pfam" id="PF00753">
    <property type="entry name" value="Lactamase_B"/>
    <property type="match status" value="1"/>
</dbReference>
<dbReference type="HOGENOM" id="CLU_042402_1_0_10"/>
<feature type="domain" description="Metallo-beta-lactamase" evidence="1">
    <location>
        <begin position="18"/>
        <end position="81"/>
    </location>
</feature>
<gene>
    <name evidence="2" type="ordered locus">P700755_001379</name>
</gene>
<protein>
    <recommendedName>
        <fullName evidence="1">Metallo-beta-lactamase domain-containing protein</fullName>
    </recommendedName>
</protein>
<evidence type="ECO:0000313" key="3">
    <source>
        <dbReference type="Proteomes" id="UP000008514"/>
    </source>
</evidence>
<accession>K4ICH2</accession>
<dbReference type="eggNOG" id="COG1235">
    <property type="taxonomic scope" value="Bacteria"/>
</dbReference>
<name>K4ICH2_PSYTT</name>
<reference evidence="2" key="2">
    <citation type="submission" date="2012-09" db="EMBL/GenBank/DDBJ databases">
        <title>The complete sequence of Psychroflexus torquis an extreme psychrophile from sea-ice that is stimulated by light.</title>
        <authorList>
            <person name="Feng S."/>
            <person name="Powell S.M."/>
            <person name="Bowman J.P."/>
        </authorList>
    </citation>
    <scope>NUCLEOTIDE SEQUENCE [LARGE SCALE GENOMIC DNA]</scope>
    <source>
        <strain evidence="2">ATCC 700755</strain>
    </source>
</reference>
<dbReference type="STRING" id="313595.P700755_001379"/>
<dbReference type="KEGG" id="ptq:P700755_001379"/>